<reference evidence="1 2" key="1">
    <citation type="journal article" date="2019" name="Int. J. Syst. Evol. Microbiol.">
        <title>The Global Catalogue of Microorganisms (GCM) 10K type strain sequencing project: providing services to taxonomists for standard genome sequencing and annotation.</title>
        <authorList>
            <consortium name="The Broad Institute Genomics Platform"/>
            <consortium name="The Broad Institute Genome Sequencing Center for Infectious Disease"/>
            <person name="Wu L."/>
            <person name="Ma J."/>
        </authorList>
    </citation>
    <scope>NUCLEOTIDE SEQUENCE [LARGE SCALE GENOMIC DNA]</scope>
    <source>
        <strain evidence="1 2">CGMCC 1.12562</strain>
    </source>
</reference>
<dbReference type="AlphaFoldDB" id="A0ABD5NI85"/>
<accession>A0ABD5NI85</accession>
<organism evidence="1 2">
    <name type="scientific">Halobacterium litoreum</name>
    <dbReference type="NCBI Taxonomy" id="2039234"/>
    <lineage>
        <taxon>Archaea</taxon>
        <taxon>Methanobacteriati</taxon>
        <taxon>Methanobacteriota</taxon>
        <taxon>Stenosarchaea group</taxon>
        <taxon>Halobacteria</taxon>
        <taxon>Halobacteriales</taxon>
        <taxon>Halobacteriaceae</taxon>
        <taxon>Halobacterium</taxon>
    </lineage>
</organism>
<name>A0ABD5NI85_9EURY</name>
<dbReference type="Proteomes" id="UP001595660">
    <property type="component" value="Unassembled WGS sequence"/>
</dbReference>
<dbReference type="RefSeq" id="WP_232569568.1">
    <property type="nucleotide sequence ID" value="NZ_CP089466.1"/>
</dbReference>
<proteinExistence type="predicted"/>
<keyword evidence="2" id="KW-1185">Reference proteome</keyword>
<evidence type="ECO:0000313" key="1">
    <source>
        <dbReference type="EMBL" id="MFC3478900.1"/>
    </source>
</evidence>
<protein>
    <submittedName>
        <fullName evidence="1">Uncharacterized protein</fullName>
    </submittedName>
</protein>
<gene>
    <name evidence="1" type="ORF">ACFOKC_14305</name>
</gene>
<dbReference type="GeneID" id="69118087"/>
<evidence type="ECO:0000313" key="2">
    <source>
        <dbReference type="Proteomes" id="UP001595660"/>
    </source>
</evidence>
<comment type="caution">
    <text evidence="1">The sequence shown here is derived from an EMBL/GenBank/DDBJ whole genome shotgun (WGS) entry which is preliminary data.</text>
</comment>
<dbReference type="EMBL" id="JBHRWN010000002">
    <property type="protein sequence ID" value="MFC3478900.1"/>
    <property type="molecule type" value="Genomic_DNA"/>
</dbReference>
<dbReference type="InterPro" id="IPR043899">
    <property type="entry name" value="DUF5789"/>
</dbReference>
<sequence length="107" mass="11565">MAARPPTDSGDRRDPDVFGIAAVDEHLADADLSFPATPEDVVDATGDPEVLCAPNGHGVALSSVLERTGRRRFDSRQDLLDELHEAFEQERRDGVGIVAWLRSLVGA</sequence>
<dbReference type="Pfam" id="PF19102">
    <property type="entry name" value="DUF5789"/>
    <property type="match status" value="1"/>
</dbReference>